<name>A0ABY7HCP2_9BACT</name>
<dbReference type="PANTHER" id="PTHR43669">
    <property type="entry name" value="5-KETO-D-GLUCONATE 5-REDUCTASE"/>
    <property type="match status" value="1"/>
</dbReference>
<dbReference type="EMBL" id="CP114040">
    <property type="protein sequence ID" value="WAS97034.1"/>
    <property type="molecule type" value="Genomic_DNA"/>
</dbReference>
<evidence type="ECO:0000313" key="5">
    <source>
        <dbReference type="EMBL" id="WAS97034.1"/>
    </source>
</evidence>
<reference evidence="5" key="1">
    <citation type="submission" date="2022-11" db="EMBL/GenBank/DDBJ databases">
        <title>Minimal conservation of predation-associated metabolite biosynthetic gene clusters underscores biosynthetic potential of Myxococcota including descriptions for ten novel species: Archangium lansinium sp. nov., Myxococcus landrumus sp. nov., Nannocystis bai.</title>
        <authorList>
            <person name="Ahearne A."/>
            <person name="Stevens C."/>
            <person name="Dowd S."/>
        </authorList>
    </citation>
    <scope>NUCLEOTIDE SEQUENCE</scope>
    <source>
        <strain evidence="5">Fl3</strain>
    </source>
</reference>
<dbReference type="PROSITE" id="PS00061">
    <property type="entry name" value="ADH_SHORT"/>
    <property type="match status" value="1"/>
</dbReference>
<keyword evidence="2" id="KW-0560">Oxidoreductase</keyword>
<sequence>MTTNLDFADTAALVTGASRGLGLALARELGRRGARVALVAREAAALAAAVASLRAEGLVAEAIVGDVGDKQAIHPIAHQAAALLGPVDLLIHNASTLGPTPLRLLLDTECEDFERALQVNLLGPFRLSKVIAGAMALRGRGTIVHVSSDAAVEAYPRWGAYGASKAALDHLSRTWAAELEGTGVRVLAVDPGEMDTQMHADAIPEADRASLADPADVARAIAAMVLDPAARSGDRVRAEAWKEGRR</sequence>
<comment type="similarity">
    <text evidence="1 3">Belongs to the short-chain dehydrogenases/reductases (SDR) family.</text>
</comment>
<keyword evidence="6" id="KW-1185">Reference proteome</keyword>
<gene>
    <name evidence="5" type="ORF">O0S08_12870</name>
</gene>
<dbReference type="Gene3D" id="3.40.50.720">
    <property type="entry name" value="NAD(P)-binding Rossmann-like Domain"/>
    <property type="match status" value="1"/>
</dbReference>
<feature type="domain" description="Ketoreductase" evidence="4">
    <location>
        <begin position="10"/>
        <end position="194"/>
    </location>
</feature>
<dbReference type="InterPro" id="IPR002347">
    <property type="entry name" value="SDR_fam"/>
</dbReference>
<dbReference type="InterPro" id="IPR057326">
    <property type="entry name" value="KR_dom"/>
</dbReference>
<evidence type="ECO:0000256" key="1">
    <source>
        <dbReference type="ARBA" id="ARBA00006484"/>
    </source>
</evidence>
<dbReference type="Proteomes" id="UP001164459">
    <property type="component" value="Chromosome"/>
</dbReference>
<evidence type="ECO:0000313" key="6">
    <source>
        <dbReference type="Proteomes" id="UP001164459"/>
    </source>
</evidence>
<dbReference type="PRINTS" id="PR00080">
    <property type="entry name" value="SDRFAMILY"/>
</dbReference>
<dbReference type="PANTHER" id="PTHR43669:SF3">
    <property type="entry name" value="ALCOHOL DEHYDROGENASE, PUTATIVE (AFU_ORTHOLOGUE AFUA_3G03445)-RELATED"/>
    <property type="match status" value="1"/>
</dbReference>
<dbReference type="InterPro" id="IPR020904">
    <property type="entry name" value="Sc_DH/Rdtase_CS"/>
</dbReference>
<evidence type="ECO:0000256" key="2">
    <source>
        <dbReference type="ARBA" id="ARBA00023002"/>
    </source>
</evidence>
<protein>
    <submittedName>
        <fullName evidence="5">SDR family NAD(P)-dependent oxidoreductase</fullName>
    </submittedName>
</protein>
<dbReference type="CDD" id="cd05233">
    <property type="entry name" value="SDR_c"/>
    <property type="match status" value="1"/>
</dbReference>
<dbReference type="PRINTS" id="PR00081">
    <property type="entry name" value="GDHRDH"/>
</dbReference>
<dbReference type="Pfam" id="PF00106">
    <property type="entry name" value="adh_short"/>
    <property type="match status" value="1"/>
</dbReference>
<dbReference type="RefSeq" id="WP_269039398.1">
    <property type="nucleotide sequence ID" value="NZ_CP114040.1"/>
</dbReference>
<evidence type="ECO:0000259" key="4">
    <source>
        <dbReference type="SMART" id="SM00822"/>
    </source>
</evidence>
<proteinExistence type="inferred from homology"/>
<dbReference type="SMART" id="SM00822">
    <property type="entry name" value="PKS_KR"/>
    <property type="match status" value="1"/>
</dbReference>
<accession>A0ABY7HCP2</accession>
<dbReference type="InterPro" id="IPR036291">
    <property type="entry name" value="NAD(P)-bd_dom_sf"/>
</dbReference>
<dbReference type="SUPFAM" id="SSF51735">
    <property type="entry name" value="NAD(P)-binding Rossmann-fold domains"/>
    <property type="match status" value="1"/>
</dbReference>
<organism evidence="5 6">
    <name type="scientific">Nannocystis punicea</name>
    <dbReference type="NCBI Taxonomy" id="2995304"/>
    <lineage>
        <taxon>Bacteria</taxon>
        <taxon>Pseudomonadati</taxon>
        <taxon>Myxococcota</taxon>
        <taxon>Polyangia</taxon>
        <taxon>Nannocystales</taxon>
        <taxon>Nannocystaceae</taxon>
        <taxon>Nannocystis</taxon>
    </lineage>
</organism>
<evidence type="ECO:0000256" key="3">
    <source>
        <dbReference type="RuleBase" id="RU000363"/>
    </source>
</evidence>